<evidence type="ECO:0000259" key="2">
    <source>
        <dbReference type="SMART" id="SM00387"/>
    </source>
</evidence>
<dbReference type="GO" id="GO:0016301">
    <property type="term" value="F:kinase activity"/>
    <property type="evidence" value="ECO:0007669"/>
    <property type="project" value="UniProtKB-KW"/>
</dbReference>
<keyword evidence="1" id="KW-0812">Transmembrane</keyword>
<dbReference type="Pfam" id="PF06580">
    <property type="entry name" value="His_kinase"/>
    <property type="match status" value="1"/>
</dbReference>
<accession>A0ABP4IPF3</accession>
<dbReference type="Gene3D" id="3.30.565.10">
    <property type="entry name" value="Histidine kinase-like ATPase, C-terminal domain"/>
    <property type="match status" value="1"/>
</dbReference>
<evidence type="ECO:0000313" key="4">
    <source>
        <dbReference type="Proteomes" id="UP001501414"/>
    </source>
</evidence>
<dbReference type="Proteomes" id="UP001501414">
    <property type="component" value="Unassembled WGS sequence"/>
</dbReference>
<dbReference type="RefSeq" id="WP_344024105.1">
    <property type="nucleotide sequence ID" value="NZ_BAAAJK010000018.1"/>
</dbReference>
<keyword evidence="3" id="KW-0808">Transferase</keyword>
<sequence length="418" mass="45170">MSSTVGGAVDLAVAVVDGQTELAPSLVLLLIVAVVVLVIAVFVFLWQRNRRNNMVSPLAKATFSALHTVALAAPVLREGLSQRSASQALPYLRQLLESTAMAMTDSRATVLGWDGSADQHQQDVQTLADRVISTGRMELMSHTSIKCNQPGCEVRGIVVVPLESDGNIIGTLAALTPATAGPPVLRATGEVARYVSSQLELAELDDSRARLNRAEVRALRAQISPHFVYNALTTIASFIRTDPARARELLIEFADFTRYSFRSAGEYTTLIDELTNIERYVRLEKARFGNRLNIRLQIDPEVQNVVLPFLALQPLVENAVRHGLSGKPNGGTVTIRAENAGSECVIVVEDDGVGMDPARLNEDLDDAHLSGAHVGLGNVDDRMRSAFGDNFGLVVDTNIGAGMKITLRVPKFRAGIRA</sequence>
<comment type="caution">
    <text evidence="3">The sequence shown here is derived from an EMBL/GenBank/DDBJ whole genome shotgun (WGS) entry which is preliminary data.</text>
</comment>
<name>A0ABP4IPF3_9PSEU</name>
<keyword evidence="4" id="KW-1185">Reference proteome</keyword>
<dbReference type="InterPro" id="IPR050640">
    <property type="entry name" value="Bact_2-comp_sensor_kinase"/>
</dbReference>
<protein>
    <submittedName>
        <fullName evidence="3">Histidine kinase</fullName>
    </submittedName>
</protein>
<dbReference type="InterPro" id="IPR003594">
    <property type="entry name" value="HATPase_dom"/>
</dbReference>
<feature type="transmembrane region" description="Helical" evidence="1">
    <location>
        <begin position="26"/>
        <end position="46"/>
    </location>
</feature>
<keyword evidence="1" id="KW-0472">Membrane</keyword>
<gene>
    <name evidence="3" type="ORF">GCM10009613_36970</name>
</gene>
<dbReference type="PANTHER" id="PTHR34220">
    <property type="entry name" value="SENSOR HISTIDINE KINASE YPDA"/>
    <property type="match status" value="1"/>
</dbReference>
<dbReference type="PANTHER" id="PTHR34220:SF7">
    <property type="entry name" value="SENSOR HISTIDINE KINASE YPDA"/>
    <property type="match status" value="1"/>
</dbReference>
<keyword evidence="1" id="KW-1133">Transmembrane helix</keyword>
<dbReference type="InterPro" id="IPR010559">
    <property type="entry name" value="Sig_transdc_His_kin_internal"/>
</dbReference>
<keyword evidence="3" id="KW-0418">Kinase</keyword>
<dbReference type="EMBL" id="BAAAJK010000018">
    <property type="protein sequence ID" value="GAA1392401.1"/>
    <property type="molecule type" value="Genomic_DNA"/>
</dbReference>
<dbReference type="InterPro" id="IPR036890">
    <property type="entry name" value="HATPase_C_sf"/>
</dbReference>
<evidence type="ECO:0000313" key="3">
    <source>
        <dbReference type="EMBL" id="GAA1392401.1"/>
    </source>
</evidence>
<dbReference type="SUPFAM" id="SSF55874">
    <property type="entry name" value="ATPase domain of HSP90 chaperone/DNA topoisomerase II/histidine kinase"/>
    <property type="match status" value="1"/>
</dbReference>
<evidence type="ECO:0000256" key="1">
    <source>
        <dbReference type="SAM" id="Phobius"/>
    </source>
</evidence>
<proteinExistence type="predicted"/>
<reference evidence="4" key="1">
    <citation type="journal article" date="2019" name="Int. J. Syst. Evol. Microbiol.">
        <title>The Global Catalogue of Microorganisms (GCM) 10K type strain sequencing project: providing services to taxonomists for standard genome sequencing and annotation.</title>
        <authorList>
            <consortium name="The Broad Institute Genomics Platform"/>
            <consortium name="The Broad Institute Genome Sequencing Center for Infectious Disease"/>
            <person name="Wu L."/>
            <person name="Ma J."/>
        </authorList>
    </citation>
    <scope>NUCLEOTIDE SEQUENCE [LARGE SCALE GENOMIC DNA]</scope>
    <source>
        <strain evidence="4">JCM 11896</strain>
    </source>
</reference>
<organism evidence="3 4">
    <name type="scientific">Pseudonocardia kongjuensis</name>
    <dbReference type="NCBI Taxonomy" id="102227"/>
    <lineage>
        <taxon>Bacteria</taxon>
        <taxon>Bacillati</taxon>
        <taxon>Actinomycetota</taxon>
        <taxon>Actinomycetes</taxon>
        <taxon>Pseudonocardiales</taxon>
        <taxon>Pseudonocardiaceae</taxon>
        <taxon>Pseudonocardia</taxon>
    </lineage>
</organism>
<feature type="domain" description="Histidine kinase/HSP90-like ATPase" evidence="2">
    <location>
        <begin position="303"/>
        <end position="411"/>
    </location>
</feature>
<dbReference type="Pfam" id="PF02518">
    <property type="entry name" value="HATPase_c"/>
    <property type="match status" value="1"/>
</dbReference>
<dbReference type="SMART" id="SM00387">
    <property type="entry name" value="HATPase_c"/>
    <property type="match status" value="1"/>
</dbReference>